<comment type="caution">
    <text evidence="4">The sequence shown here is derived from an EMBL/GenBank/DDBJ whole genome shotgun (WGS) entry which is preliminary data.</text>
</comment>
<evidence type="ECO:0000313" key="5">
    <source>
        <dbReference type="Proteomes" id="UP000635606"/>
    </source>
</evidence>
<sequence>MRTAIVVGGGIGGLGAAVGLRLTGWDVTVLERRPSTAPAGTGLVLQANGMRCLDELGLGDAVRAGGRPDAGGGTRTSDGRWLARIDGDIMAEILGTSAVGIHRAVLHGILLDALPSGTVHTGATVTGASADGTVTYRLDGVEHTRHADLVVGADGINSAVRAALWPENPGPARVGVIVWRGVTRDPWPGDIDVAISWGRGEEFGVVPLLDGRVYWFAAINGPAPVTDEDPVAAVLRRFGGWHDPVPALVGATDPATILHDDLRCLDVPLPTYVRGDVVLLGDAAHAMTPNLGQGANQALEDAVVLAATAGSPDRYDRDRRPRSQKVARVSRRIGRMSSAANPVVVAARNALMRVTPPRAALRSMARYADWTPPELGR</sequence>
<dbReference type="AlphaFoldDB" id="A0A8J3ZSE1"/>
<evidence type="ECO:0000256" key="2">
    <source>
        <dbReference type="ARBA" id="ARBA00023033"/>
    </source>
</evidence>
<organism evidence="4 5">
    <name type="scientific">Virgisporangium ochraceum</name>
    <dbReference type="NCBI Taxonomy" id="65505"/>
    <lineage>
        <taxon>Bacteria</taxon>
        <taxon>Bacillati</taxon>
        <taxon>Actinomycetota</taxon>
        <taxon>Actinomycetes</taxon>
        <taxon>Micromonosporales</taxon>
        <taxon>Micromonosporaceae</taxon>
        <taxon>Virgisporangium</taxon>
    </lineage>
</organism>
<dbReference type="InterPro" id="IPR002938">
    <property type="entry name" value="FAD-bd"/>
</dbReference>
<proteinExistence type="predicted"/>
<feature type="domain" description="FAD-binding" evidence="3">
    <location>
        <begin position="4"/>
        <end position="326"/>
    </location>
</feature>
<protein>
    <submittedName>
        <fullName evidence="4">FAD-dependent oxidoreductase</fullName>
    </submittedName>
</protein>
<dbReference type="PANTHER" id="PTHR13789:SF309">
    <property type="entry name" value="PUTATIVE (AFU_ORTHOLOGUE AFUA_6G14510)-RELATED"/>
    <property type="match status" value="1"/>
</dbReference>
<dbReference type="InterPro" id="IPR036188">
    <property type="entry name" value="FAD/NAD-bd_sf"/>
</dbReference>
<keyword evidence="2" id="KW-0503">Monooxygenase</keyword>
<gene>
    <name evidence="4" type="ORF">Voc01_020950</name>
</gene>
<dbReference type="EMBL" id="BOPH01000023">
    <property type="protein sequence ID" value="GIJ67178.1"/>
    <property type="molecule type" value="Genomic_DNA"/>
</dbReference>
<dbReference type="Proteomes" id="UP000635606">
    <property type="component" value="Unassembled WGS sequence"/>
</dbReference>
<dbReference type="GO" id="GO:0004497">
    <property type="term" value="F:monooxygenase activity"/>
    <property type="evidence" value="ECO:0007669"/>
    <property type="project" value="UniProtKB-KW"/>
</dbReference>
<dbReference type="PANTHER" id="PTHR13789">
    <property type="entry name" value="MONOOXYGENASE"/>
    <property type="match status" value="1"/>
</dbReference>
<dbReference type="PRINTS" id="PR00420">
    <property type="entry name" value="RNGMNOXGNASE"/>
</dbReference>
<reference evidence="4" key="1">
    <citation type="submission" date="2021-01" db="EMBL/GenBank/DDBJ databases">
        <title>Whole genome shotgun sequence of Virgisporangium ochraceum NBRC 16418.</title>
        <authorList>
            <person name="Komaki H."/>
            <person name="Tamura T."/>
        </authorList>
    </citation>
    <scope>NUCLEOTIDE SEQUENCE</scope>
    <source>
        <strain evidence="4">NBRC 16418</strain>
    </source>
</reference>
<keyword evidence="5" id="KW-1185">Reference proteome</keyword>
<evidence type="ECO:0000259" key="3">
    <source>
        <dbReference type="Pfam" id="PF01494"/>
    </source>
</evidence>
<evidence type="ECO:0000256" key="1">
    <source>
        <dbReference type="ARBA" id="ARBA00023002"/>
    </source>
</evidence>
<evidence type="ECO:0000313" key="4">
    <source>
        <dbReference type="EMBL" id="GIJ67178.1"/>
    </source>
</evidence>
<keyword evidence="1" id="KW-0560">Oxidoreductase</keyword>
<dbReference type="GO" id="GO:0071949">
    <property type="term" value="F:FAD binding"/>
    <property type="evidence" value="ECO:0007669"/>
    <property type="project" value="InterPro"/>
</dbReference>
<dbReference type="Pfam" id="PF01494">
    <property type="entry name" value="FAD_binding_3"/>
    <property type="match status" value="1"/>
</dbReference>
<dbReference type="InterPro" id="IPR050493">
    <property type="entry name" value="FAD-dep_Monooxygenase_BioMet"/>
</dbReference>
<dbReference type="RefSeq" id="WP_203927140.1">
    <property type="nucleotide sequence ID" value="NZ_BOPH01000023.1"/>
</dbReference>
<dbReference type="SUPFAM" id="SSF51905">
    <property type="entry name" value="FAD/NAD(P)-binding domain"/>
    <property type="match status" value="1"/>
</dbReference>
<name>A0A8J3ZSE1_9ACTN</name>
<accession>A0A8J3ZSE1</accession>
<dbReference type="Gene3D" id="3.50.50.60">
    <property type="entry name" value="FAD/NAD(P)-binding domain"/>
    <property type="match status" value="1"/>
</dbReference>